<sequence length="60" mass="6871">MRYEFPVCERAQGRLTVARDSAPPGLGRNGSFRLIQSSDVDFMLIMWRTDGLDERLGERP</sequence>
<protein>
    <submittedName>
        <fullName evidence="1">Uncharacterized protein</fullName>
    </submittedName>
</protein>
<proteinExistence type="predicted"/>
<gene>
    <name evidence="1" type="ORF">AKG95_13470</name>
</gene>
<comment type="caution">
    <text evidence="1">The sequence shown here is derived from an EMBL/GenBank/DDBJ whole genome shotgun (WGS) entry which is preliminary data.</text>
</comment>
<reference evidence="1 2" key="1">
    <citation type="submission" date="2015-06" db="EMBL/GenBank/DDBJ databases">
        <title>Draft genome sequencing of a biphenyl-degrading bacterium, Janthinobacterium lividum MEG1.</title>
        <authorList>
            <person name="Shimodaira J."/>
            <person name="Hatta T."/>
        </authorList>
    </citation>
    <scope>NUCLEOTIDE SEQUENCE [LARGE SCALE GENOMIC DNA]</scope>
    <source>
        <strain evidence="1 2">MEG1</strain>
    </source>
</reference>
<dbReference type="AlphaFoldDB" id="A0A1S1U600"/>
<dbReference type="EMBL" id="LFKP01000008">
    <property type="protein sequence ID" value="OHV95897.1"/>
    <property type="molecule type" value="Genomic_DNA"/>
</dbReference>
<evidence type="ECO:0000313" key="2">
    <source>
        <dbReference type="Proteomes" id="UP000179840"/>
    </source>
</evidence>
<name>A0A1S1U600_9BURK</name>
<evidence type="ECO:0000313" key="1">
    <source>
        <dbReference type="EMBL" id="OHV95897.1"/>
    </source>
</evidence>
<organism evidence="1 2">
    <name type="scientific">Janthinobacterium lividum</name>
    <dbReference type="NCBI Taxonomy" id="29581"/>
    <lineage>
        <taxon>Bacteria</taxon>
        <taxon>Pseudomonadati</taxon>
        <taxon>Pseudomonadota</taxon>
        <taxon>Betaproteobacteria</taxon>
        <taxon>Burkholderiales</taxon>
        <taxon>Oxalobacteraceae</taxon>
        <taxon>Janthinobacterium</taxon>
    </lineage>
</organism>
<accession>A0A1S1U600</accession>
<dbReference type="Proteomes" id="UP000179840">
    <property type="component" value="Unassembled WGS sequence"/>
</dbReference>